<reference evidence="1 2" key="1">
    <citation type="journal article" date="2016" name="Nat. Commun.">
        <title>Thousands of microbial genomes shed light on interconnected biogeochemical processes in an aquifer system.</title>
        <authorList>
            <person name="Anantharaman K."/>
            <person name="Brown C.T."/>
            <person name="Hug L.A."/>
            <person name="Sharon I."/>
            <person name="Castelle C.J."/>
            <person name="Probst A.J."/>
            <person name="Thomas B.C."/>
            <person name="Singh A."/>
            <person name="Wilkins M.J."/>
            <person name="Karaoz U."/>
            <person name="Brodie E.L."/>
            <person name="Williams K.H."/>
            <person name="Hubbard S.S."/>
            <person name="Banfield J.F."/>
        </authorList>
    </citation>
    <scope>NUCLEOTIDE SEQUENCE [LARGE SCALE GENOMIC DNA]</scope>
</reference>
<dbReference type="InterPro" id="IPR036249">
    <property type="entry name" value="Thioredoxin-like_sf"/>
</dbReference>
<dbReference type="Gene3D" id="3.40.30.10">
    <property type="entry name" value="Glutaredoxin"/>
    <property type="match status" value="1"/>
</dbReference>
<gene>
    <name evidence="1" type="ORF">A2V91_02795</name>
</gene>
<proteinExistence type="predicted"/>
<comment type="caution">
    <text evidence="1">The sequence shown here is derived from an EMBL/GenBank/DDBJ whole genome shotgun (WGS) entry which is preliminary data.</text>
</comment>
<dbReference type="AlphaFoldDB" id="A0A1F6T5I8"/>
<protein>
    <submittedName>
        <fullName evidence="1">Uncharacterized protein</fullName>
    </submittedName>
</protein>
<dbReference type="Proteomes" id="UP000179334">
    <property type="component" value="Unassembled WGS sequence"/>
</dbReference>
<name>A0A1F6T5I8_9PROT</name>
<dbReference type="EMBL" id="MFSR01000028">
    <property type="protein sequence ID" value="OGI40309.1"/>
    <property type="molecule type" value="Genomic_DNA"/>
</dbReference>
<accession>A0A1F6T5I8</accession>
<evidence type="ECO:0000313" key="1">
    <source>
        <dbReference type="EMBL" id="OGI40309.1"/>
    </source>
</evidence>
<organism evidence="1 2">
    <name type="scientific">Candidatus Muproteobacteria bacterium RBG_16_64_10</name>
    <dbReference type="NCBI Taxonomy" id="1817757"/>
    <lineage>
        <taxon>Bacteria</taxon>
        <taxon>Pseudomonadati</taxon>
        <taxon>Pseudomonadota</taxon>
        <taxon>Candidatus Muproteobacteria</taxon>
    </lineage>
</organism>
<evidence type="ECO:0000313" key="2">
    <source>
        <dbReference type="Proteomes" id="UP000179334"/>
    </source>
</evidence>
<dbReference type="SUPFAM" id="SSF52833">
    <property type="entry name" value="Thioredoxin-like"/>
    <property type="match status" value="1"/>
</dbReference>
<sequence>MLKLRQIIPPLAGRTTGGQMVRAWDYKQKKALLIAFLHADCARCARFVEQLRERAAELAEREAVALVIFSEVPPAALSGNLLAHIIFATDMSGQAQHAFLGEEVFGPAGQQQVGVFVADRYGELFVQWVGGDVALPGVPEAISWLAQIQIACEECGAPHWNLD</sequence>